<proteinExistence type="predicted"/>
<evidence type="ECO:0000313" key="3">
    <source>
        <dbReference type="Proteomes" id="UP000799302"/>
    </source>
</evidence>
<dbReference type="GO" id="GO:0005085">
    <property type="term" value="F:guanyl-nucleotide exchange factor activity"/>
    <property type="evidence" value="ECO:0007669"/>
    <property type="project" value="TreeGrafter"/>
</dbReference>
<sequence length="666" mass="74432">MAITDLPFDIFEEILPYLAAPDFVALTSTCRGFRQNLYADSGYWKYATRAAFRVRNRPVMPNDGVLWRNLYRRLLTQTRIYMWGQATNSGNPTYVQDWEDRSDKPGIISDLQCAGWSTIFLDQHGDLYLKGRVDGMNYLEFDPETGSFRKLLFPEDLKKETAAIRQFSAGRRHILGLADDGTAWLCFASKSPAYQLPFLEPYIDSAQKTGTATGVSRVVAGWDHSSVYIRGKGIIVWPYFAPLGRDGAETERWKTIETEIVPLSDYITPRISKKSNRSIVEPEKAKSAAEDDADVGEVISHIVLEGYVVFCTDKGKAFGHKLGSYTTFRIPGVSSVTDVQGTFRSFAIFQEDGAVLTMNHDYLAICSTGANPDKKPIHIPALQNTGVIQIAFGDYHYHALHSDGRITSYGADPSSCGALGLGRARHVYTARGVWGAVSRRSPTQDSSLLPHGYYSGRSIWFDPDQRAWSEWISNRANDKDFDWTHMEWGEFSDWVEERGSDWYHCDDVDLPDDVHDDLAPYFALSVAAGGWRSGALVLVNTKLAEATTRAILKKARGAVNLREDLLTHRVTALEDTGFDHALRWLYQGTAYDLPNIRFSTGLTMREEVGVPEGQDQQPRKPTAWVPPQGNLHYDANSDSVMFGVRGFSESTATEEGRESGVASLTI</sequence>
<dbReference type="InterPro" id="IPR009091">
    <property type="entry name" value="RCC1/BLIP-II"/>
</dbReference>
<name>A0A6A6U0K1_9PEZI</name>
<gene>
    <name evidence="2" type="ORF">BT63DRAFT_417700</name>
</gene>
<dbReference type="EMBL" id="MU004241">
    <property type="protein sequence ID" value="KAF2665176.1"/>
    <property type="molecule type" value="Genomic_DNA"/>
</dbReference>
<protein>
    <submittedName>
        <fullName evidence="2">RCC1/BLIP-II</fullName>
    </submittedName>
</protein>
<dbReference type="InterPro" id="IPR036047">
    <property type="entry name" value="F-box-like_dom_sf"/>
</dbReference>
<dbReference type="PANTHER" id="PTHR45982">
    <property type="entry name" value="REGULATOR OF CHROMOSOME CONDENSATION"/>
    <property type="match status" value="1"/>
</dbReference>
<dbReference type="GO" id="GO:0005737">
    <property type="term" value="C:cytoplasm"/>
    <property type="evidence" value="ECO:0007669"/>
    <property type="project" value="TreeGrafter"/>
</dbReference>
<dbReference type="SUPFAM" id="SSF81383">
    <property type="entry name" value="F-box domain"/>
    <property type="match status" value="1"/>
</dbReference>
<dbReference type="Gene3D" id="2.130.10.30">
    <property type="entry name" value="Regulator of chromosome condensation 1/beta-lactamase-inhibitor protein II"/>
    <property type="match status" value="1"/>
</dbReference>
<keyword evidence="3" id="KW-1185">Reference proteome</keyword>
<dbReference type="Proteomes" id="UP000799302">
    <property type="component" value="Unassembled WGS sequence"/>
</dbReference>
<dbReference type="CDD" id="cd09917">
    <property type="entry name" value="F-box_SF"/>
    <property type="match status" value="1"/>
</dbReference>
<dbReference type="InterPro" id="IPR051553">
    <property type="entry name" value="Ran_GTPase-activating"/>
</dbReference>
<reference evidence="2" key="1">
    <citation type="journal article" date="2020" name="Stud. Mycol.">
        <title>101 Dothideomycetes genomes: a test case for predicting lifestyles and emergence of pathogens.</title>
        <authorList>
            <person name="Haridas S."/>
            <person name="Albert R."/>
            <person name="Binder M."/>
            <person name="Bloem J."/>
            <person name="Labutti K."/>
            <person name="Salamov A."/>
            <person name="Andreopoulos B."/>
            <person name="Baker S."/>
            <person name="Barry K."/>
            <person name="Bills G."/>
            <person name="Bluhm B."/>
            <person name="Cannon C."/>
            <person name="Castanera R."/>
            <person name="Culley D."/>
            <person name="Daum C."/>
            <person name="Ezra D."/>
            <person name="Gonzalez J."/>
            <person name="Henrissat B."/>
            <person name="Kuo A."/>
            <person name="Liang C."/>
            <person name="Lipzen A."/>
            <person name="Lutzoni F."/>
            <person name="Magnuson J."/>
            <person name="Mondo S."/>
            <person name="Nolan M."/>
            <person name="Ohm R."/>
            <person name="Pangilinan J."/>
            <person name="Park H.-J."/>
            <person name="Ramirez L."/>
            <person name="Alfaro M."/>
            <person name="Sun H."/>
            <person name="Tritt A."/>
            <person name="Yoshinaga Y."/>
            <person name="Zwiers L.-H."/>
            <person name="Turgeon B."/>
            <person name="Goodwin S."/>
            <person name="Spatafora J."/>
            <person name="Crous P."/>
            <person name="Grigoriev I."/>
        </authorList>
    </citation>
    <scope>NUCLEOTIDE SEQUENCE</scope>
    <source>
        <strain evidence="2">CBS 115976</strain>
    </source>
</reference>
<accession>A0A6A6U0K1</accession>
<organism evidence="2 3">
    <name type="scientific">Microthyrium microscopicum</name>
    <dbReference type="NCBI Taxonomy" id="703497"/>
    <lineage>
        <taxon>Eukaryota</taxon>
        <taxon>Fungi</taxon>
        <taxon>Dikarya</taxon>
        <taxon>Ascomycota</taxon>
        <taxon>Pezizomycotina</taxon>
        <taxon>Dothideomycetes</taxon>
        <taxon>Dothideomycetes incertae sedis</taxon>
        <taxon>Microthyriales</taxon>
        <taxon>Microthyriaceae</taxon>
        <taxon>Microthyrium</taxon>
    </lineage>
</organism>
<evidence type="ECO:0000313" key="2">
    <source>
        <dbReference type="EMBL" id="KAF2665176.1"/>
    </source>
</evidence>
<dbReference type="PROSITE" id="PS50181">
    <property type="entry name" value="FBOX"/>
    <property type="match status" value="1"/>
</dbReference>
<dbReference type="SUPFAM" id="SSF50985">
    <property type="entry name" value="RCC1/BLIP-II"/>
    <property type="match status" value="1"/>
</dbReference>
<dbReference type="OrthoDB" id="61110at2759"/>
<feature type="domain" description="F-box" evidence="1">
    <location>
        <begin position="1"/>
        <end position="47"/>
    </location>
</feature>
<dbReference type="InterPro" id="IPR001810">
    <property type="entry name" value="F-box_dom"/>
</dbReference>
<evidence type="ECO:0000259" key="1">
    <source>
        <dbReference type="PROSITE" id="PS50181"/>
    </source>
</evidence>
<dbReference type="AlphaFoldDB" id="A0A6A6U0K1"/>
<dbReference type="PANTHER" id="PTHR45982:SF3">
    <property type="entry name" value="F-BOX PROTEIN POF9"/>
    <property type="match status" value="1"/>
</dbReference>